<proteinExistence type="predicted"/>
<keyword evidence="2" id="KW-1185">Reference proteome</keyword>
<dbReference type="EMBL" id="AP026073">
    <property type="protein sequence ID" value="BDM68144.1"/>
    <property type="molecule type" value="Genomic_DNA"/>
</dbReference>
<dbReference type="Proteomes" id="UP001059597">
    <property type="component" value="Chromosome"/>
</dbReference>
<name>A0ABM7ZP08_STRNI</name>
<reference evidence="1" key="1">
    <citation type="submission" date="2022-06" db="EMBL/GenBank/DDBJ databases">
        <title>Complete genome sequence of Streptomyces nigrescens HEK616.</title>
        <authorList>
            <person name="Asamizu S."/>
            <person name="Onaka H."/>
        </authorList>
    </citation>
    <scope>NUCLEOTIDE SEQUENCE</scope>
    <source>
        <strain evidence="1">HEK616</strain>
    </source>
</reference>
<evidence type="ECO:0000313" key="2">
    <source>
        <dbReference type="Proteomes" id="UP001059597"/>
    </source>
</evidence>
<organism evidence="1 2">
    <name type="scientific">Streptomyces nigrescens</name>
    <dbReference type="NCBI Taxonomy" id="1920"/>
    <lineage>
        <taxon>Bacteria</taxon>
        <taxon>Bacillati</taxon>
        <taxon>Actinomycetota</taxon>
        <taxon>Actinomycetes</taxon>
        <taxon>Kitasatosporales</taxon>
        <taxon>Streptomycetaceae</taxon>
        <taxon>Streptomyces</taxon>
    </lineage>
</organism>
<gene>
    <name evidence="1" type="ORF">HEK616_16310</name>
</gene>
<accession>A0ABM7ZP08</accession>
<evidence type="ECO:0000313" key="1">
    <source>
        <dbReference type="EMBL" id="BDM68144.1"/>
    </source>
</evidence>
<protein>
    <submittedName>
        <fullName evidence="1">Uncharacterized protein</fullName>
    </submittedName>
</protein>
<sequence length="72" mass="7740">MGSSGAVRRVRMQCAPPYEQAGEGYAGGPPERYPPYGDNCGTGANWPGIDRLGRLIRYLRIVMHVATGYGPA</sequence>